<keyword evidence="4" id="KW-1185">Reference proteome</keyword>
<evidence type="ECO:0000256" key="1">
    <source>
        <dbReference type="ARBA" id="ARBA00007789"/>
    </source>
</evidence>
<gene>
    <name evidence="3" type="ORF">QNI14_08735</name>
</gene>
<dbReference type="Gene3D" id="3.20.20.30">
    <property type="entry name" value="Luciferase-like domain"/>
    <property type="match status" value="1"/>
</dbReference>
<dbReference type="PANTHER" id="PTHR30137">
    <property type="entry name" value="LUCIFERASE-LIKE MONOOXYGENASE"/>
    <property type="match status" value="1"/>
</dbReference>
<keyword evidence="3" id="KW-0560">Oxidoreductase</keyword>
<name>A0ABT6ZEG5_9MICO</name>
<feature type="domain" description="Luciferase-like" evidence="2">
    <location>
        <begin position="13"/>
        <end position="310"/>
    </location>
</feature>
<accession>A0ABT6ZEG5</accession>
<dbReference type="InterPro" id="IPR036661">
    <property type="entry name" value="Luciferase-like_sf"/>
</dbReference>
<dbReference type="GO" id="GO:0016491">
    <property type="term" value="F:oxidoreductase activity"/>
    <property type="evidence" value="ECO:0007669"/>
    <property type="project" value="UniProtKB-KW"/>
</dbReference>
<dbReference type="Pfam" id="PF00296">
    <property type="entry name" value="Bac_luciferase"/>
    <property type="match status" value="1"/>
</dbReference>
<dbReference type="RefSeq" id="WP_283716176.1">
    <property type="nucleotide sequence ID" value="NZ_JASJND010000006.1"/>
</dbReference>
<dbReference type="SUPFAM" id="SSF51679">
    <property type="entry name" value="Bacterial luciferase-like"/>
    <property type="match status" value="1"/>
</dbReference>
<dbReference type="EC" id="1.-.-.-" evidence="3"/>
<proteinExistence type="predicted"/>
<dbReference type="NCBIfam" id="TIGR03558">
    <property type="entry name" value="oxido_grp_1"/>
    <property type="match status" value="1"/>
</dbReference>
<dbReference type="InterPro" id="IPR011251">
    <property type="entry name" value="Luciferase-like_dom"/>
</dbReference>
<dbReference type="Proteomes" id="UP001321481">
    <property type="component" value="Unassembled WGS sequence"/>
</dbReference>
<dbReference type="InterPro" id="IPR019949">
    <property type="entry name" value="CmoO-like"/>
</dbReference>
<evidence type="ECO:0000313" key="4">
    <source>
        <dbReference type="Proteomes" id="UP001321481"/>
    </source>
</evidence>
<evidence type="ECO:0000259" key="2">
    <source>
        <dbReference type="Pfam" id="PF00296"/>
    </source>
</evidence>
<dbReference type="InterPro" id="IPR050766">
    <property type="entry name" value="Bact_Lucif_Oxidored"/>
</dbReference>
<reference evidence="3 4" key="1">
    <citation type="submission" date="2023-05" db="EMBL/GenBank/DDBJ databases">
        <title>Microbacterium dauci sp.nov., Isolated from Carrot Rhizosphere Soil.</title>
        <authorList>
            <person name="Xiao Z."/>
            <person name="Zheng J."/>
        </authorList>
    </citation>
    <scope>NUCLEOTIDE SEQUENCE [LARGE SCALE GENOMIC DNA]</scope>
    <source>
        <strain evidence="3 4">LX3-4</strain>
    </source>
</reference>
<dbReference type="CDD" id="cd00347">
    <property type="entry name" value="Flavin_utilizing_monoxygenases"/>
    <property type="match status" value="1"/>
</dbReference>
<comment type="caution">
    <text evidence="3">The sequence shown here is derived from an EMBL/GenBank/DDBJ whole genome shotgun (WGS) entry which is preliminary data.</text>
</comment>
<comment type="similarity">
    <text evidence="1">To bacterial alkanal monooxygenase alpha and beta chains.</text>
</comment>
<dbReference type="EMBL" id="JASJND010000006">
    <property type="protein sequence ID" value="MDJ1114539.1"/>
    <property type="molecule type" value="Genomic_DNA"/>
</dbReference>
<evidence type="ECO:0000313" key="3">
    <source>
        <dbReference type="EMBL" id="MDJ1114539.1"/>
    </source>
</evidence>
<protein>
    <submittedName>
        <fullName evidence="3">LLM class flavin-dependent oxidoreductase</fullName>
        <ecNumber evidence="3">1.-.-.-</ecNumber>
    </submittedName>
</protein>
<dbReference type="PANTHER" id="PTHR30137:SF6">
    <property type="entry name" value="LUCIFERASE-LIKE MONOOXYGENASE"/>
    <property type="match status" value="1"/>
</dbReference>
<sequence>MSTAPALSVLDLVPVRTGQTSAEAVTASLAVAQRADELGFRRYWFAEHHNMPAVASTTPPVLIAAAAARTQRIRVGSGGVMLPNHSPLVVAEQFAALEALAPGRVDLGIGRAPGSDPVITQLLRQSGTTSDVEGFPQHIRDIRSLVSPEGAALRFTSGGTYDVHATPAATGQPEVWLLGSSDYSAQLAASMGLPYVFANHFAGDGLERALDLYRQQFQPSETLAAPRTFLTANAVAADTAEVADAAMLPQARMMARLRGNRPLIPLETVEEAASAEAVDHLATPMLDTLRERWFVGTGTDVRARLTAFATAHGVDEVMISPVAGATADEPMDAGTSRIRTLELLAV</sequence>
<organism evidence="3 4">
    <name type="scientific">Microbacterium dauci</name>
    <dbReference type="NCBI Taxonomy" id="3048008"/>
    <lineage>
        <taxon>Bacteria</taxon>
        <taxon>Bacillati</taxon>
        <taxon>Actinomycetota</taxon>
        <taxon>Actinomycetes</taxon>
        <taxon>Micrococcales</taxon>
        <taxon>Microbacteriaceae</taxon>
        <taxon>Microbacterium</taxon>
    </lineage>
</organism>